<sequence length="224" mass="25213">MDNGVENLIRLWESIVPGESVLAEHDSLVLPYKGFHYLISWAEKRGHSIMIIDVLDTLYLYKTQLKLAGVDTGLIDKASVVKIGGRLSVGNVLKRLPANDIPKLLKDFEGFYSEYLRKVQNHSGIVIVLGLSKLLLLAESKFEGLMVIDLLIKYTGTSGRIAFYFVNVDVLENSSRYLIPLLEELATTVIRVERARKEEDIEPYVYVTVAKAINAELEGFKIKI</sequence>
<gene>
    <name evidence="1" type="ORF">TBCH5v1_1490</name>
</gene>
<proteinExistence type="predicted"/>
<name>A0A0S1XCB1_THEBA</name>
<dbReference type="Proteomes" id="UP000066042">
    <property type="component" value="Chromosome"/>
</dbReference>
<dbReference type="GeneID" id="26136735"/>
<evidence type="ECO:0000313" key="2">
    <source>
        <dbReference type="Proteomes" id="UP000066042"/>
    </source>
</evidence>
<dbReference type="EMBL" id="CP013050">
    <property type="protein sequence ID" value="ALM75407.1"/>
    <property type="molecule type" value="Genomic_DNA"/>
</dbReference>
<dbReference type="InterPro" id="IPR005489">
    <property type="entry name" value="DUF257"/>
</dbReference>
<accession>A0A0S1XCB1</accession>
<evidence type="ECO:0000313" key="1">
    <source>
        <dbReference type="EMBL" id="ALM75407.1"/>
    </source>
</evidence>
<dbReference type="Pfam" id="PF03192">
    <property type="entry name" value="DUF257"/>
    <property type="match status" value="1"/>
</dbReference>
<dbReference type="PATRIC" id="fig|55802.8.peg.1470"/>
<dbReference type="RefSeq" id="WP_056934050.1">
    <property type="nucleotide sequence ID" value="NZ_CP013050.1"/>
</dbReference>
<evidence type="ECO:0008006" key="3">
    <source>
        <dbReference type="Google" id="ProtNLM"/>
    </source>
</evidence>
<dbReference type="AlphaFoldDB" id="A0A0S1XCB1"/>
<dbReference type="Gene3D" id="3.40.50.11570">
    <property type="entry name" value="Protein of unknown function DUF257"/>
    <property type="match status" value="1"/>
</dbReference>
<protein>
    <recommendedName>
        <fullName evidence="3">KaiC-like domain-containing protein</fullName>
    </recommendedName>
</protein>
<reference evidence="1 2" key="1">
    <citation type="journal article" date="2016" name="Genome Announc.">
        <title>Complete genome sequence of the hyperthermophilic and piezophilic archaeon Thermococcus barophilus Ch5, capable of growth at the expense of hydrogenogenesis from carbon monoxide and formate.</title>
        <authorList>
            <person name="Oger P."/>
            <person name="Sokolova T.G."/>
            <person name="Kozhevnikova D.A."/>
            <person name="Taranov E.A."/>
            <person name="Vannier P."/>
            <person name="Lee H.S."/>
            <person name="Kwon K.K."/>
            <person name="Kang S.G."/>
            <person name="Lee J.H."/>
            <person name="Bonch-Osmolovskaya E.A."/>
            <person name="Lebedinsky A.V."/>
        </authorList>
    </citation>
    <scope>NUCLEOTIDE SEQUENCE [LARGE SCALE GENOMIC DNA]</scope>
    <source>
        <strain evidence="2">Ch5</strain>
    </source>
</reference>
<organism evidence="1 2">
    <name type="scientific">Thermococcus barophilus</name>
    <dbReference type="NCBI Taxonomy" id="55802"/>
    <lineage>
        <taxon>Archaea</taxon>
        <taxon>Methanobacteriati</taxon>
        <taxon>Methanobacteriota</taxon>
        <taxon>Thermococci</taxon>
        <taxon>Thermococcales</taxon>
        <taxon>Thermococcaceae</taxon>
        <taxon>Thermococcus</taxon>
    </lineage>
</organism>